<dbReference type="GeneID" id="66099047"/>
<sequence length="85" mass="8908">MSAPSNCFAAPSLQTSECILLVVHLICALFFHKPSLVCTEVLNVGIIPTRDVGHPLKRNISSMADSPASGSSLSSPNAKTLTGTR</sequence>
<feature type="compositionally biased region" description="Low complexity" evidence="1">
    <location>
        <begin position="61"/>
        <end position="75"/>
    </location>
</feature>
<evidence type="ECO:0000313" key="3">
    <source>
        <dbReference type="Proteomes" id="UP000812287"/>
    </source>
</evidence>
<dbReference type="Proteomes" id="UP000812287">
    <property type="component" value="Unassembled WGS sequence"/>
</dbReference>
<evidence type="ECO:0000313" key="2">
    <source>
        <dbReference type="EMBL" id="KAG7450841.1"/>
    </source>
</evidence>
<gene>
    <name evidence="2" type="ORF">BT62DRAFT_1001655</name>
</gene>
<name>A0A9P7W058_9AGAR</name>
<feature type="compositionally biased region" description="Polar residues" evidence="1">
    <location>
        <begin position="76"/>
        <end position="85"/>
    </location>
</feature>
<dbReference type="RefSeq" id="XP_043044341.1">
    <property type="nucleotide sequence ID" value="XM_043176760.1"/>
</dbReference>
<reference evidence="2" key="1">
    <citation type="submission" date="2020-11" db="EMBL/GenBank/DDBJ databases">
        <title>Adaptations for nitrogen fixation in a non-lichenized fungal sporocarp promotes dispersal by wood-feeding termites.</title>
        <authorList>
            <consortium name="DOE Joint Genome Institute"/>
            <person name="Koch R.A."/>
            <person name="Yoon G."/>
            <person name="Arayal U."/>
            <person name="Lail K."/>
            <person name="Amirebrahimi M."/>
            <person name="Labutti K."/>
            <person name="Lipzen A."/>
            <person name="Riley R."/>
            <person name="Barry K."/>
            <person name="Henrissat B."/>
            <person name="Grigoriev I.V."/>
            <person name="Herr J.R."/>
            <person name="Aime M.C."/>
        </authorList>
    </citation>
    <scope>NUCLEOTIDE SEQUENCE</scope>
    <source>
        <strain evidence="2">MCA 3950</strain>
    </source>
</reference>
<dbReference type="AlphaFoldDB" id="A0A9P7W058"/>
<accession>A0A9P7W058</accession>
<proteinExistence type="predicted"/>
<organism evidence="2 3">
    <name type="scientific">Guyanagaster necrorhizus</name>
    <dbReference type="NCBI Taxonomy" id="856835"/>
    <lineage>
        <taxon>Eukaryota</taxon>
        <taxon>Fungi</taxon>
        <taxon>Dikarya</taxon>
        <taxon>Basidiomycota</taxon>
        <taxon>Agaricomycotina</taxon>
        <taxon>Agaricomycetes</taxon>
        <taxon>Agaricomycetidae</taxon>
        <taxon>Agaricales</taxon>
        <taxon>Marasmiineae</taxon>
        <taxon>Physalacriaceae</taxon>
        <taxon>Guyanagaster</taxon>
    </lineage>
</organism>
<dbReference type="EMBL" id="MU250526">
    <property type="protein sequence ID" value="KAG7450841.1"/>
    <property type="molecule type" value="Genomic_DNA"/>
</dbReference>
<keyword evidence="3" id="KW-1185">Reference proteome</keyword>
<comment type="caution">
    <text evidence="2">The sequence shown here is derived from an EMBL/GenBank/DDBJ whole genome shotgun (WGS) entry which is preliminary data.</text>
</comment>
<feature type="region of interest" description="Disordered" evidence="1">
    <location>
        <begin position="58"/>
        <end position="85"/>
    </location>
</feature>
<evidence type="ECO:0000256" key="1">
    <source>
        <dbReference type="SAM" id="MobiDB-lite"/>
    </source>
</evidence>
<protein>
    <submittedName>
        <fullName evidence="2">Uncharacterized protein</fullName>
    </submittedName>
</protein>